<protein>
    <submittedName>
        <fullName evidence="1">Uncharacterized protein</fullName>
    </submittedName>
</protein>
<evidence type="ECO:0000313" key="1">
    <source>
        <dbReference type="EMBL" id="TFC18499.1"/>
    </source>
</evidence>
<dbReference type="OrthoDB" id="5112618at2"/>
<dbReference type="EMBL" id="SOFP01000021">
    <property type="protein sequence ID" value="TFC18499.1"/>
    <property type="molecule type" value="Genomic_DNA"/>
</dbReference>
<reference evidence="1 2" key="1">
    <citation type="submission" date="2019-03" db="EMBL/GenBank/DDBJ databases">
        <title>Genomics of glacier-inhabiting Cryobacterium strains.</title>
        <authorList>
            <person name="Liu Q."/>
            <person name="Xin Y.-H."/>
        </authorList>
    </citation>
    <scope>NUCLEOTIDE SEQUENCE [LARGE SCALE GENOMIC DNA]</scope>
    <source>
        <strain evidence="1 2">MDT1-3</strain>
    </source>
</reference>
<gene>
    <name evidence="1" type="ORF">E3O19_04505</name>
</gene>
<comment type="caution">
    <text evidence="1">The sequence shown here is derived from an EMBL/GenBank/DDBJ whole genome shotgun (WGS) entry which is preliminary data.</text>
</comment>
<accession>A0A4R8WV84</accession>
<evidence type="ECO:0000313" key="2">
    <source>
        <dbReference type="Proteomes" id="UP000298412"/>
    </source>
</evidence>
<sequence>MTATARQALADQAQTALRDGFVASYPDVAVPMATRERFLSLDEIPSVIAACLTDAGVPAAASPNGGIESYVAQGDEERHAIADYVCNTRFPSDPKNSVPLNESQITYLYQYQTTVLTSCLESAHIPVDTPPTLESFMANYTDQGPATVAWKPYAHVDPGPLGQGIYKQCPQTPEHLYG</sequence>
<keyword evidence="2" id="KW-1185">Reference proteome</keyword>
<name>A0A4R8WV84_9MICO</name>
<organism evidence="1 2">
    <name type="scientific">Cryobacterium algoritolerans</name>
    <dbReference type="NCBI Taxonomy" id="1259184"/>
    <lineage>
        <taxon>Bacteria</taxon>
        <taxon>Bacillati</taxon>
        <taxon>Actinomycetota</taxon>
        <taxon>Actinomycetes</taxon>
        <taxon>Micrococcales</taxon>
        <taxon>Microbacteriaceae</taxon>
        <taxon>Cryobacterium</taxon>
    </lineage>
</organism>
<dbReference type="AlphaFoldDB" id="A0A4R8WV84"/>
<proteinExistence type="predicted"/>
<dbReference type="Proteomes" id="UP000298412">
    <property type="component" value="Unassembled WGS sequence"/>
</dbReference>
<dbReference type="RefSeq" id="WP_134565627.1">
    <property type="nucleotide sequence ID" value="NZ_SOFP01000021.1"/>
</dbReference>